<dbReference type="STRING" id="1367477.N288_15395"/>
<organism evidence="3 4">
    <name type="scientific">Bacillus infantis NRRL B-14911</name>
    <dbReference type="NCBI Taxonomy" id="1367477"/>
    <lineage>
        <taxon>Bacteria</taxon>
        <taxon>Bacillati</taxon>
        <taxon>Bacillota</taxon>
        <taxon>Bacilli</taxon>
        <taxon>Bacillales</taxon>
        <taxon>Bacillaceae</taxon>
        <taxon>Bacillus</taxon>
    </lineage>
</organism>
<evidence type="ECO:0000256" key="1">
    <source>
        <dbReference type="SAM" id="Phobius"/>
    </source>
</evidence>
<dbReference type="AlphaFoldDB" id="U5LAU8"/>
<keyword evidence="1" id="KW-0472">Membrane</keyword>
<evidence type="ECO:0000313" key="3">
    <source>
        <dbReference type="EMBL" id="AGX04979.1"/>
    </source>
</evidence>
<dbReference type="Proteomes" id="UP000017805">
    <property type="component" value="Chromosome"/>
</dbReference>
<name>U5LAU8_9BACI</name>
<protein>
    <recommendedName>
        <fullName evidence="2">DUF3899 domain-containing protein</fullName>
    </recommendedName>
</protein>
<evidence type="ECO:0000313" key="4">
    <source>
        <dbReference type="Proteomes" id="UP000017805"/>
    </source>
</evidence>
<accession>U5LAU8</accession>
<proteinExistence type="predicted"/>
<dbReference type="Pfam" id="PF13038">
    <property type="entry name" value="DUF3899"/>
    <property type="match status" value="1"/>
</dbReference>
<dbReference type="PATRIC" id="fig|1367477.3.peg.3057"/>
<keyword evidence="1" id="KW-0812">Transmembrane</keyword>
<dbReference type="KEGG" id="bif:N288_15395"/>
<keyword evidence="4" id="KW-1185">Reference proteome</keyword>
<dbReference type="InterPro" id="IPR025007">
    <property type="entry name" value="DUF3899"/>
</dbReference>
<gene>
    <name evidence="3" type="ORF">N288_15395</name>
</gene>
<feature type="transmembrane region" description="Helical" evidence="1">
    <location>
        <begin position="132"/>
        <end position="154"/>
    </location>
</feature>
<keyword evidence="1" id="KW-1133">Transmembrane helix</keyword>
<feature type="transmembrane region" description="Helical" evidence="1">
    <location>
        <begin position="38"/>
        <end position="60"/>
    </location>
</feature>
<dbReference type="EMBL" id="CP006643">
    <property type="protein sequence ID" value="AGX04979.1"/>
    <property type="molecule type" value="Genomic_DNA"/>
</dbReference>
<evidence type="ECO:0000259" key="2">
    <source>
        <dbReference type="Pfam" id="PF13038"/>
    </source>
</evidence>
<sequence>MDKESFRIKREGESCQLLQVPAIMIEKQSGGHLMKWKITGFLLIACIWISIRVTGILPLLDWINLSFIAGIAGLSAAVIIIIFKTGFLSLFFSGFRAIGTSLFPRSNAMERTDSMVSSDYKWQEFKAGASTVLLYAFLVAGLSSMAVSLVGLFFY</sequence>
<dbReference type="HOGENOM" id="CLU_1691972_0_0_9"/>
<reference evidence="3 4" key="1">
    <citation type="submission" date="2013-07" db="EMBL/GenBank/DDBJ databases">
        <title>Complete genome sequence of Bacillus infantis NRRL B-14911 that has potential to induce cardiac disease by antigenic mimicry.</title>
        <authorList>
            <person name="Massilamany C."/>
            <person name="Smith T.P.L."/>
            <person name="Loy J.D."/>
            <person name="Barletta R."/>
            <person name="Reddy J."/>
        </authorList>
    </citation>
    <scope>NUCLEOTIDE SEQUENCE [LARGE SCALE GENOMIC DNA]</scope>
    <source>
        <strain evidence="3 4">NRRL B-14911</strain>
    </source>
</reference>
<feature type="domain" description="DUF3899" evidence="2">
    <location>
        <begin position="63"/>
        <end position="153"/>
    </location>
</feature>
<feature type="transmembrane region" description="Helical" evidence="1">
    <location>
        <begin position="66"/>
        <end position="92"/>
    </location>
</feature>